<dbReference type="InterPro" id="IPR029063">
    <property type="entry name" value="SAM-dependent_MTases_sf"/>
</dbReference>
<evidence type="ECO:0000313" key="4">
    <source>
        <dbReference type="EMBL" id="PWN88871.1"/>
    </source>
</evidence>
<comment type="similarity">
    <text evidence="1">Belongs to the nicotianamine synthase (NAS)-like family.</text>
</comment>
<dbReference type="GO" id="GO:0030410">
    <property type="term" value="F:nicotianamine synthase activity"/>
    <property type="evidence" value="ECO:0007669"/>
    <property type="project" value="InterPro"/>
</dbReference>
<dbReference type="RefSeq" id="XP_025376069.1">
    <property type="nucleotide sequence ID" value="XM_025521937.1"/>
</dbReference>
<dbReference type="STRING" id="215250.A0A316YI73"/>
<dbReference type="EMBL" id="KZ819637">
    <property type="protein sequence ID" value="PWN88871.1"/>
    <property type="molecule type" value="Genomic_DNA"/>
</dbReference>
<dbReference type="Pfam" id="PF03059">
    <property type="entry name" value="NAS"/>
    <property type="match status" value="1"/>
</dbReference>
<keyword evidence="3" id="KW-0949">S-adenosyl-L-methionine</keyword>
<dbReference type="Gene3D" id="3.40.50.150">
    <property type="entry name" value="Vaccinia Virus protein VP39"/>
    <property type="match status" value="1"/>
</dbReference>
<accession>A0A316YI73</accession>
<evidence type="ECO:0000256" key="3">
    <source>
        <dbReference type="ARBA" id="ARBA00022691"/>
    </source>
</evidence>
<dbReference type="PANTHER" id="PTHR32266:SF12">
    <property type="entry name" value="NICOTIANAMINE SYNTHASE 3"/>
    <property type="match status" value="1"/>
</dbReference>
<keyword evidence="5" id="KW-1185">Reference proteome</keyword>
<evidence type="ECO:0000313" key="5">
    <source>
        <dbReference type="Proteomes" id="UP000245768"/>
    </source>
</evidence>
<dbReference type="GeneID" id="37043853"/>
<gene>
    <name evidence="4" type="ORF">FA10DRAFT_267506</name>
</gene>
<protein>
    <submittedName>
        <fullName evidence="4">Nicotianamine synthase</fullName>
    </submittedName>
</protein>
<dbReference type="Proteomes" id="UP000245768">
    <property type="component" value="Unassembled WGS sequence"/>
</dbReference>
<proteinExistence type="inferred from homology"/>
<sequence>MAVRTSGLYSPATVVVAEEDSLVCAQEGLSKEASSATLGSSSIGVVHFCARSTVLDLHRELQGLESLAPCEATDSFFCRLVDFVISPIHGDISPQDLFRALESDERIAAIKHHFVRACSLGEGELESHWARRIIDGKTSIDQFPYYQNYIDLTRLEYHLLVGQGADPRHILFLGSGALPLSGLMWVKNHLCPRWTMASDWSVTNVDVLPSASFSAAAVSRIALQDTDPSLQRFHFVTTDAHHLDAGLVYSHDVIYLAALVGCDMKTKASVLRSVIAKMKPGARLMIRSADGMRQLLYPAVDEAALLCAAEGKLVLEATCHPRNHVVNSVVVARRV</sequence>
<dbReference type="InParanoid" id="A0A316YI73"/>
<dbReference type="AlphaFoldDB" id="A0A316YI73"/>
<keyword evidence="2" id="KW-0808">Transferase</keyword>
<dbReference type="GO" id="GO:0030418">
    <property type="term" value="P:nicotianamine biosynthetic process"/>
    <property type="evidence" value="ECO:0007669"/>
    <property type="project" value="InterPro"/>
</dbReference>
<dbReference type="OrthoDB" id="1858069at2759"/>
<organism evidence="4 5">
    <name type="scientific">Acaromyces ingoldii</name>
    <dbReference type="NCBI Taxonomy" id="215250"/>
    <lineage>
        <taxon>Eukaryota</taxon>
        <taxon>Fungi</taxon>
        <taxon>Dikarya</taxon>
        <taxon>Basidiomycota</taxon>
        <taxon>Ustilaginomycotina</taxon>
        <taxon>Exobasidiomycetes</taxon>
        <taxon>Exobasidiales</taxon>
        <taxon>Cryptobasidiaceae</taxon>
        <taxon>Acaromyces</taxon>
    </lineage>
</organism>
<reference evidence="4 5" key="1">
    <citation type="journal article" date="2018" name="Mol. Biol. Evol.">
        <title>Broad Genomic Sampling Reveals a Smut Pathogenic Ancestry of the Fungal Clade Ustilaginomycotina.</title>
        <authorList>
            <person name="Kijpornyongpan T."/>
            <person name="Mondo S.J."/>
            <person name="Barry K."/>
            <person name="Sandor L."/>
            <person name="Lee J."/>
            <person name="Lipzen A."/>
            <person name="Pangilinan J."/>
            <person name="LaButti K."/>
            <person name="Hainaut M."/>
            <person name="Henrissat B."/>
            <person name="Grigoriev I.V."/>
            <person name="Spatafora J.W."/>
            <person name="Aime M.C."/>
        </authorList>
    </citation>
    <scope>NUCLEOTIDE SEQUENCE [LARGE SCALE GENOMIC DNA]</scope>
    <source>
        <strain evidence="4 5">MCA 4198</strain>
    </source>
</reference>
<name>A0A316YI73_9BASI</name>
<dbReference type="PROSITE" id="PS51142">
    <property type="entry name" value="NAS"/>
    <property type="match status" value="1"/>
</dbReference>
<evidence type="ECO:0000256" key="2">
    <source>
        <dbReference type="ARBA" id="ARBA00022679"/>
    </source>
</evidence>
<dbReference type="InterPro" id="IPR004298">
    <property type="entry name" value="Nicotian_synth"/>
</dbReference>
<evidence type="ECO:0000256" key="1">
    <source>
        <dbReference type="ARBA" id="ARBA00007009"/>
    </source>
</evidence>
<dbReference type="PANTHER" id="PTHR32266">
    <property type="entry name" value="NICOTIANAMINE SYNTHASE 3"/>
    <property type="match status" value="1"/>
</dbReference>